<keyword evidence="1 3" id="KW-0808">Transferase</keyword>
<evidence type="ECO:0000313" key="3">
    <source>
        <dbReference type="EMBL" id="KKR86819.1"/>
    </source>
</evidence>
<dbReference type="PANTHER" id="PTHR46401">
    <property type="entry name" value="GLYCOSYLTRANSFERASE WBBK-RELATED"/>
    <property type="match status" value="1"/>
</dbReference>
<feature type="domain" description="Glycosyl transferase family 1" evidence="2">
    <location>
        <begin position="3"/>
        <end position="147"/>
    </location>
</feature>
<dbReference type="Gene3D" id="3.40.50.2000">
    <property type="entry name" value="Glycogen Phosphorylase B"/>
    <property type="match status" value="1"/>
</dbReference>
<sequence length="183" mass="20855">MSRYFIYTGNAYPHKNLKRLIEAVVLLNKSANEPVTLKIASSRNVFTKRLETQVRELKAENFVELLGFVPDEKLTELYKNSVAFVFPSLSEGFGLPGIEAMEAGTLVLCSDIPVFREVYKDAAIYFNPLDFTSIEKAMENVLEMSEDVRKEKIAFAQKFVKRYSWSQMARETLKVYGDTGKVS</sequence>
<evidence type="ECO:0000256" key="1">
    <source>
        <dbReference type="ARBA" id="ARBA00022679"/>
    </source>
</evidence>
<evidence type="ECO:0000313" key="4">
    <source>
        <dbReference type="Proteomes" id="UP000033858"/>
    </source>
</evidence>
<proteinExistence type="predicted"/>
<comment type="caution">
    <text evidence="3">The sequence shown here is derived from an EMBL/GenBank/DDBJ whole genome shotgun (WGS) entry which is preliminary data.</text>
</comment>
<dbReference type="AlphaFoldDB" id="A0A0G0UCZ9"/>
<reference evidence="3 4" key="1">
    <citation type="journal article" date="2015" name="Nature">
        <title>rRNA introns, odd ribosomes, and small enigmatic genomes across a large radiation of phyla.</title>
        <authorList>
            <person name="Brown C.T."/>
            <person name="Hug L.A."/>
            <person name="Thomas B.C."/>
            <person name="Sharon I."/>
            <person name="Castelle C.J."/>
            <person name="Singh A."/>
            <person name="Wilkins M.J."/>
            <person name="Williams K.H."/>
            <person name="Banfield J.F."/>
        </authorList>
    </citation>
    <scope>NUCLEOTIDE SEQUENCE [LARGE SCALE GENOMIC DNA]</scope>
</reference>
<dbReference type="Pfam" id="PF00534">
    <property type="entry name" value="Glycos_transf_1"/>
    <property type="match status" value="1"/>
</dbReference>
<dbReference type="PANTHER" id="PTHR46401:SF2">
    <property type="entry name" value="GLYCOSYLTRANSFERASE WBBK-RELATED"/>
    <property type="match status" value="1"/>
</dbReference>
<dbReference type="InterPro" id="IPR001296">
    <property type="entry name" value="Glyco_trans_1"/>
</dbReference>
<dbReference type="SUPFAM" id="SSF53756">
    <property type="entry name" value="UDP-Glycosyltransferase/glycogen phosphorylase"/>
    <property type="match status" value="1"/>
</dbReference>
<protein>
    <submittedName>
        <fullName evidence="3">Glycosyl transferase, group 1</fullName>
    </submittedName>
</protein>
<accession>A0A0G0UCZ9</accession>
<organism evidence="3 4">
    <name type="scientific">Candidatus Woesebacteria bacterium GW2011_GWB1_41_10</name>
    <dbReference type="NCBI Taxonomy" id="1618577"/>
    <lineage>
        <taxon>Bacteria</taxon>
        <taxon>Candidatus Woeseibacteriota</taxon>
    </lineage>
</organism>
<dbReference type="EMBL" id="LCAE01000010">
    <property type="protein sequence ID" value="KKR86819.1"/>
    <property type="molecule type" value="Genomic_DNA"/>
</dbReference>
<dbReference type="Proteomes" id="UP000033858">
    <property type="component" value="Unassembled WGS sequence"/>
</dbReference>
<dbReference type="CDD" id="cd03809">
    <property type="entry name" value="GT4_MtfB-like"/>
    <property type="match status" value="1"/>
</dbReference>
<name>A0A0G0UCZ9_9BACT</name>
<evidence type="ECO:0000259" key="2">
    <source>
        <dbReference type="Pfam" id="PF00534"/>
    </source>
</evidence>
<gene>
    <name evidence="3" type="ORF">UU32_C0010G0002</name>
</gene>
<dbReference type="GO" id="GO:0016757">
    <property type="term" value="F:glycosyltransferase activity"/>
    <property type="evidence" value="ECO:0007669"/>
    <property type="project" value="InterPro"/>
</dbReference>